<feature type="transmembrane region" description="Helical" evidence="2">
    <location>
        <begin position="113"/>
        <end position="139"/>
    </location>
</feature>
<keyword evidence="2" id="KW-1133">Transmembrane helix</keyword>
<feature type="region of interest" description="Disordered" evidence="1">
    <location>
        <begin position="146"/>
        <end position="173"/>
    </location>
</feature>
<feature type="region of interest" description="Disordered" evidence="1">
    <location>
        <begin position="185"/>
        <end position="207"/>
    </location>
</feature>
<evidence type="ECO:0000256" key="1">
    <source>
        <dbReference type="SAM" id="MobiDB-lite"/>
    </source>
</evidence>
<evidence type="ECO:0000256" key="2">
    <source>
        <dbReference type="SAM" id="Phobius"/>
    </source>
</evidence>
<keyword evidence="2" id="KW-0812">Transmembrane</keyword>
<name>A0AAQ4DN06_AMBAM</name>
<proteinExistence type="predicted"/>
<protein>
    <recommendedName>
        <fullName evidence="5">Transmembrane protein</fullName>
    </recommendedName>
</protein>
<organism evidence="3 4">
    <name type="scientific">Amblyomma americanum</name>
    <name type="common">Lone star tick</name>
    <dbReference type="NCBI Taxonomy" id="6943"/>
    <lineage>
        <taxon>Eukaryota</taxon>
        <taxon>Metazoa</taxon>
        <taxon>Ecdysozoa</taxon>
        <taxon>Arthropoda</taxon>
        <taxon>Chelicerata</taxon>
        <taxon>Arachnida</taxon>
        <taxon>Acari</taxon>
        <taxon>Parasitiformes</taxon>
        <taxon>Ixodida</taxon>
        <taxon>Ixodoidea</taxon>
        <taxon>Ixodidae</taxon>
        <taxon>Amblyomminae</taxon>
        <taxon>Amblyomma</taxon>
    </lineage>
</organism>
<keyword evidence="2" id="KW-0472">Membrane</keyword>
<comment type="caution">
    <text evidence="3">The sequence shown here is derived from an EMBL/GenBank/DDBJ whole genome shotgun (WGS) entry which is preliminary data.</text>
</comment>
<evidence type="ECO:0000313" key="4">
    <source>
        <dbReference type="Proteomes" id="UP001321473"/>
    </source>
</evidence>
<feature type="region of interest" description="Disordered" evidence="1">
    <location>
        <begin position="1"/>
        <end position="98"/>
    </location>
</feature>
<gene>
    <name evidence="3" type="ORF">V5799_033545</name>
</gene>
<dbReference type="EMBL" id="JARKHS020028924">
    <property type="protein sequence ID" value="KAK8763846.1"/>
    <property type="molecule type" value="Genomic_DNA"/>
</dbReference>
<keyword evidence="4" id="KW-1185">Reference proteome</keyword>
<evidence type="ECO:0000313" key="3">
    <source>
        <dbReference type="EMBL" id="KAK8763846.1"/>
    </source>
</evidence>
<evidence type="ECO:0008006" key="5">
    <source>
        <dbReference type="Google" id="ProtNLM"/>
    </source>
</evidence>
<accession>A0AAQ4DN06</accession>
<feature type="compositionally biased region" description="Low complexity" evidence="1">
    <location>
        <begin position="78"/>
        <end position="89"/>
    </location>
</feature>
<reference evidence="3 4" key="1">
    <citation type="journal article" date="2023" name="Arcadia Sci">
        <title>De novo assembly of a long-read Amblyomma americanum tick genome.</title>
        <authorList>
            <person name="Chou S."/>
            <person name="Poskanzer K.E."/>
            <person name="Rollins M."/>
            <person name="Thuy-Boun P.S."/>
        </authorList>
    </citation>
    <scope>NUCLEOTIDE SEQUENCE [LARGE SCALE GENOMIC DNA]</scope>
    <source>
        <strain evidence="3">F_SG_1</strain>
        <tissue evidence="3">Salivary glands</tissue>
    </source>
</reference>
<dbReference type="AlphaFoldDB" id="A0AAQ4DN06"/>
<feature type="compositionally biased region" description="Basic and acidic residues" evidence="1">
    <location>
        <begin position="54"/>
        <end position="75"/>
    </location>
</feature>
<sequence>MQHKKKSSCQAFELIPLTSREEEEEEEALTERPADGDSCWNERVVKQEPSTKGAQEERQDDLQEAKAMKHEERRVQLSRSFSSDSLSPDDCTHSFSRSTRGLSAKAKRRWSPLWLVQLSVLVVALTVVAVLALVFTLHYGEAGSQENHDAGRYSDVGDGTSAGGRNSTTRGRGTEFLSQNFQGLFRSRTAGRPEQAEGASASTSPRF</sequence>
<dbReference type="Proteomes" id="UP001321473">
    <property type="component" value="Unassembled WGS sequence"/>
</dbReference>